<dbReference type="GO" id="GO:0020037">
    <property type="term" value="F:heme binding"/>
    <property type="evidence" value="ECO:0007669"/>
    <property type="project" value="InterPro"/>
</dbReference>
<dbReference type="EMBL" id="UINC01002384">
    <property type="protein sequence ID" value="SUZ96110.1"/>
    <property type="molecule type" value="Genomic_DNA"/>
</dbReference>
<accession>A0A381RW79</accession>
<dbReference type="GO" id="GO:0019442">
    <property type="term" value="P:L-tryptophan catabolic process to acetyl-CoA"/>
    <property type="evidence" value="ECO:0007669"/>
    <property type="project" value="TreeGrafter"/>
</dbReference>
<gene>
    <name evidence="1" type="ORF">METZ01_LOCUS48964</name>
</gene>
<organism evidence="1">
    <name type="scientific">marine metagenome</name>
    <dbReference type="NCBI Taxonomy" id="408172"/>
    <lineage>
        <taxon>unclassified sequences</taxon>
        <taxon>metagenomes</taxon>
        <taxon>ecological metagenomes</taxon>
    </lineage>
</organism>
<dbReference type="PANTHER" id="PTHR10138">
    <property type="entry name" value="TRYPTOPHAN 2,3-DIOXYGENASE"/>
    <property type="match status" value="1"/>
</dbReference>
<dbReference type="AlphaFoldDB" id="A0A381RW79"/>
<proteinExistence type="inferred from homology"/>
<dbReference type="InterPro" id="IPR037217">
    <property type="entry name" value="Trp/Indoleamine_2_3_dOase-like"/>
</dbReference>
<dbReference type="GO" id="GO:0046872">
    <property type="term" value="F:metal ion binding"/>
    <property type="evidence" value="ECO:0007669"/>
    <property type="project" value="InterPro"/>
</dbReference>
<dbReference type="Pfam" id="PF03301">
    <property type="entry name" value="Trp_dioxygenase"/>
    <property type="match status" value="1"/>
</dbReference>
<name>A0A381RW79_9ZZZZ</name>
<dbReference type="PANTHER" id="PTHR10138:SF0">
    <property type="entry name" value="TRYPTOPHAN 2,3-DIOXYGENASE"/>
    <property type="match status" value="1"/>
</dbReference>
<dbReference type="Gene3D" id="1.20.58.480">
    <property type="match status" value="1"/>
</dbReference>
<dbReference type="SUPFAM" id="SSF140959">
    <property type="entry name" value="Indolic compounds 2,3-dioxygenase-like"/>
    <property type="match status" value="1"/>
</dbReference>
<reference evidence="1" key="1">
    <citation type="submission" date="2018-05" db="EMBL/GenBank/DDBJ databases">
        <authorList>
            <person name="Lanie J.A."/>
            <person name="Ng W.-L."/>
            <person name="Kazmierczak K.M."/>
            <person name="Andrzejewski T.M."/>
            <person name="Davidsen T.M."/>
            <person name="Wayne K.J."/>
            <person name="Tettelin H."/>
            <person name="Glass J.I."/>
            <person name="Rusch D."/>
            <person name="Podicherti R."/>
            <person name="Tsui H.-C.T."/>
            <person name="Winkler M.E."/>
        </authorList>
    </citation>
    <scope>NUCLEOTIDE SEQUENCE</scope>
</reference>
<dbReference type="HAMAP" id="MF_01972">
    <property type="entry name" value="T23O"/>
    <property type="match status" value="1"/>
</dbReference>
<dbReference type="Gene3D" id="1.10.287.3810">
    <property type="match status" value="1"/>
</dbReference>
<dbReference type="GO" id="GO:0004833">
    <property type="term" value="F:L-tryptophan 2,3-dioxygenase activity"/>
    <property type="evidence" value="ECO:0007669"/>
    <property type="project" value="InterPro"/>
</dbReference>
<sequence length="362" mass="42353">MSDKKLLNYADYLKLDKILNSQDLKSAERGTPAHDEMLFIIIHQVYELWFKQVLHELDSVLDLFGQDSVDESDVSLAVSRLERIIEIQKVLIDQIRVLETMTAMDFLEFRDDLFPSSGFQSAQFRVLENKLGLQINERINYGNQDYKNPLLDSGRQDVMKAENEKSLFDLLENWLERTPFLSFEGFNFWEQYSDAIRTMLQNEEETIKNNPTHTKEEIEYHLKDHERAVASFESMIDPEKHNILIEKKKKRLSHKATKAALLIFLYRDEPILHSPFNLLSRLMDVDELFTTWRQRHALMVRRMIGAKIGTGGSSGHAYLQKTADRHKIFSELADLSTFFIPRSALPELPKNIKKNLGYHFKK</sequence>
<evidence type="ECO:0008006" key="2">
    <source>
        <dbReference type="Google" id="ProtNLM"/>
    </source>
</evidence>
<dbReference type="GO" id="GO:0019441">
    <property type="term" value="P:L-tryptophan catabolic process to kynurenine"/>
    <property type="evidence" value="ECO:0007669"/>
    <property type="project" value="InterPro"/>
</dbReference>
<evidence type="ECO:0000313" key="1">
    <source>
        <dbReference type="EMBL" id="SUZ96110.1"/>
    </source>
</evidence>
<dbReference type="InterPro" id="IPR004981">
    <property type="entry name" value="Trp_2_3_dOase"/>
</dbReference>
<protein>
    <recommendedName>
        <fullName evidence="2">Tryptophan 2,3-dioxygenase</fullName>
    </recommendedName>
</protein>